<evidence type="ECO:0000256" key="1">
    <source>
        <dbReference type="SAM" id="Phobius"/>
    </source>
</evidence>
<keyword evidence="2" id="KW-1185">Reference proteome</keyword>
<protein>
    <submittedName>
        <fullName evidence="3">Secreted protein</fullName>
    </submittedName>
</protein>
<name>A0A1I8GCZ7_9PLAT</name>
<proteinExistence type="predicted"/>
<keyword evidence="1" id="KW-0472">Membrane</keyword>
<evidence type="ECO:0000313" key="2">
    <source>
        <dbReference type="Proteomes" id="UP000095280"/>
    </source>
</evidence>
<feature type="transmembrane region" description="Helical" evidence="1">
    <location>
        <begin position="6"/>
        <end position="24"/>
    </location>
</feature>
<feature type="transmembrane region" description="Helical" evidence="1">
    <location>
        <begin position="45"/>
        <end position="66"/>
    </location>
</feature>
<evidence type="ECO:0000313" key="3">
    <source>
        <dbReference type="WBParaSite" id="maker-uti_cns_0001473-snap-gene-0.22-mRNA-1"/>
    </source>
</evidence>
<dbReference type="AlphaFoldDB" id="A0A1I8GCZ7"/>
<reference evidence="3" key="1">
    <citation type="submission" date="2016-11" db="UniProtKB">
        <authorList>
            <consortium name="WormBaseParasite"/>
        </authorList>
    </citation>
    <scope>IDENTIFICATION</scope>
</reference>
<dbReference type="Proteomes" id="UP000095280">
    <property type="component" value="Unplaced"/>
</dbReference>
<accession>A0A1I8GCZ7</accession>
<organism evidence="2 3">
    <name type="scientific">Macrostomum lignano</name>
    <dbReference type="NCBI Taxonomy" id="282301"/>
    <lineage>
        <taxon>Eukaryota</taxon>
        <taxon>Metazoa</taxon>
        <taxon>Spiralia</taxon>
        <taxon>Lophotrochozoa</taxon>
        <taxon>Platyhelminthes</taxon>
        <taxon>Rhabditophora</taxon>
        <taxon>Macrostomorpha</taxon>
        <taxon>Macrostomida</taxon>
        <taxon>Macrostomidae</taxon>
        <taxon>Macrostomum</taxon>
    </lineage>
</organism>
<keyword evidence="1" id="KW-0812">Transmembrane</keyword>
<keyword evidence="1" id="KW-1133">Transmembrane helix</keyword>
<sequence length="94" mass="10369">MPNNWQLRPAAAVSFNYSSLFLYIRHLLSECWSSRVCMLAAKPTSTMTVSMPLIAVFCCSCLLLAVRGAEALQPCSSRLIFEPRNPATATTKGR</sequence>
<dbReference type="WBParaSite" id="maker-uti_cns_0001473-snap-gene-0.22-mRNA-1">
    <property type="protein sequence ID" value="maker-uti_cns_0001473-snap-gene-0.22-mRNA-1"/>
    <property type="gene ID" value="maker-uti_cns_0001473-snap-gene-0.22"/>
</dbReference>